<dbReference type="EMBL" id="JAPVOI010000004">
    <property type="protein sequence ID" value="MCZ4093015.1"/>
    <property type="molecule type" value="Genomic_DNA"/>
</dbReference>
<protein>
    <recommendedName>
        <fullName evidence="3">DUF1127 domain-containing protein</fullName>
    </recommendedName>
</protein>
<reference evidence="1" key="1">
    <citation type="submission" date="2022-10" db="EMBL/GenBank/DDBJ databases">
        <title>Whole genome sequencing of three plant growth promoting bacteria isolated from Vachellia tortilis subsp. raddiana in Morocco.</title>
        <authorList>
            <person name="Hnini M."/>
            <person name="Zouagui R."/>
            <person name="Zouagui H."/>
            <person name="Chemao Elfihri M.-W."/>
            <person name="Ibrahimi A."/>
            <person name="Sbabou L."/>
            <person name="Aurag J."/>
        </authorList>
    </citation>
    <scope>NUCLEOTIDE SEQUENCE</scope>
    <source>
        <strain evidence="1">LMR678</strain>
    </source>
</reference>
<keyword evidence="2" id="KW-1185">Reference proteome</keyword>
<sequence length="83" mass="9039">MATTDYHSGYATHAGDIVHALKERLACAAAAFAKQHRHAQTLRALESLGHDQLQDIGYPANALEPRPAIEIKAGLMTNLMSMR</sequence>
<evidence type="ECO:0000313" key="1">
    <source>
        <dbReference type="EMBL" id="MCZ4093015.1"/>
    </source>
</evidence>
<evidence type="ECO:0000313" key="2">
    <source>
        <dbReference type="Proteomes" id="UP001079430"/>
    </source>
</evidence>
<dbReference type="Proteomes" id="UP001079430">
    <property type="component" value="Unassembled WGS sequence"/>
</dbReference>
<evidence type="ECO:0008006" key="3">
    <source>
        <dbReference type="Google" id="ProtNLM"/>
    </source>
</evidence>
<dbReference type="RefSeq" id="WP_269284113.1">
    <property type="nucleotide sequence ID" value="NZ_JAPVOI010000004.1"/>
</dbReference>
<organism evidence="1 2">
    <name type="scientific">Sinorhizobium psoraleae</name>
    <dbReference type="NCBI Taxonomy" id="520838"/>
    <lineage>
        <taxon>Bacteria</taxon>
        <taxon>Pseudomonadati</taxon>
        <taxon>Pseudomonadota</taxon>
        <taxon>Alphaproteobacteria</taxon>
        <taxon>Hyphomicrobiales</taxon>
        <taxon>Rhizobiaceae</taxon>
        <taxon>Sinorhizobium/Ensifer group</taxon>
        <taxon>Sinorhizobium</taxon>
    </lineage>
</organism>
<accession>A0ABT4KMI1</accession>
<name>A0ABT4KMI1_9HYPH</name>
<comment type="caution">
    <text evidence="1">The sequence shown here is derived from an EMBL/GenBank/DDBJ whole genome shotgun (WGS) entry which is preliminary data.</text>
</comment>
<gene>
    <name evidence="1" type="ORF">O3W52_23985</name>
</gene>
<proteinExistence type="predicted"/>